<feature type="binding site" description="axial binding residue" evidence="9">
    <location>
        <position position="508"/>
    </location>
    <ligand>
        <name>heme</name>
        <dbReference type="ChEBI" id="CHEBI:30413"/>
    </ligand>
    <ligandPart>
        <name>Fe</name>
        <dbReference type="ChEBI" id="CHEBI:18248"/>
    </ligandPart>
</feature>
<keyword evidence="11" id="KW-0812">Transmembrane</keyword>
<dbReference type="PANTHER" id="PTHR46206">
    <property type="entry name" value="CYTOCHROME P450"/>
    <property type="match status" value="1"/>
</dbReference>
<keyword evidence="5 9" id="KW-0479">Metal-binding</keyword>
<evidence type="ECO:0008006" key="14">
    <source>
        <dbReference type="Google" id="ProtNLM"/>
    </source>
</evidence>
<dbReference type="EMBL" id="RZGK01000024">
    <property type="protein sequence ID" value="KAF9690452.1"/>
    <property type="molecule type" value="Genomic_DNA"/>
</dbReference>
<sequence>MTNQTLHRNEHADGALGSLLHVLITAWPLLLCLFLVSIPFYQHSKGKVVPSSIPRVAWKNELFSVIRASFRDAKNGFELAEEGYRKVNSVLFAARYEVLIVAKYNKHGLAFACVSMYLQPTVTLPPSELQWLVDQPDDHVAQPLVLSHIRLKGYYLPGLPYNELFYAPFVGIDVKKFINAQATSVWQRVAATVDETCSSDGWKTVDVSELAKTVALRIIVRAFVGEKLSNDSTFVADIRSFSNWFNGTIIPLFLLVPDFLKPIAGPVFARPARYYLKRLDRKLMPIIKQLLEAKERGELKEDDTGDLLRCHISSGRQKPEDTNARCIASRLLILMGAAAFDTFSTGLHHALMDLASGPVIQNGGTDETLRTTEHHNVIRAEVQCAVDRNGGLWTPKSMHELIYTESFLREVMRRRTFLARQVYRVVVKDGGLTLPEQSCSGAIVPKGTWLAVSAAPVHLDNDVWEDAREFKAWRFVDNTVTPPAIKPQGAVAAVTDSFLSFGKGRHACPGRFFAGDMMKLAIAYIAMEYDIKPLDGRPQDKTIGDTLIPAQAKIEIRRRNR</sequence>
<dbReference type="SUPFAM" id="SSF48264">
    <property type="entry name" value="Cytochrome P450"/>
    <property type="match status" value="1"/>
</dbReference>
<accession>A0A8H7ITM5</accession>
<keyword evidence="6 10" id="KW-0560">Oxidoreductase</keyword>
<dbReference type="InterPro" id="IPR036396">
    <property type="entry name" value="Cyt_P450_sf"/>
</dbReference>
<dbReference type="InterPro" id="IPR017972">
    <property type="entry name" value="Cyt_P450_CS"/>
</dbReference>
<dbReference type="PRINTS" id="PR00465">
    <property type="entry name" value="EP450IV"/>
</dbReference>
<dbReference type="Pfam" id="PF00067">
    <property type="entry name" value="p450"/>
    <property type="match status" value="1"/>
</dbReference>
<dbReference type="Proteomes" id="UP000651452">
    <property type="component" value="Unassembled WGS sequence"/>
</dbReference>
<comment type="similarity">
    <text evidence="3 10">Belongs to the cytochrome P450 family.</text>
</comment>
<dbReference type="OrthoDB" id="1844152at2759"/>
<evidence type="ECO:0000256" key="5">
    <source>
        <dbReference type="ARBA" id="ARBA00022723"/>
    </source>
</evidence>
<evidence type="ECO:0000256" key="9">
    <source>
        <dbReference type="PIRSR" id="PIRSR602403-1"/>
    </source>
</evidence>
<reference evidence="12" key="1">
    <citation type="submission" date="2018-12" db="EMBL/GenBank/DDBJ databases">
        <authorList>
            <person name="Syme R.A."/>
            <person name="Farfan-Caceres L."/>
            <person name="Lichtenzveig J."/>
        </authorList>
    </citation>
    <scope>NUCLEOTIDE SEQUENCE</scope>
    <source>
        <strain evidence="12">Al4</strain>
    </source>
</reference>
<keyword evidence="11" id="KW-0472">Membrane</keyword>
<evidence type="ECO:0000256" key="10">
    <source>
        <dbReference type="RuleBase" id="RU000461"/>
    </source>
</evidence>
<comment type="caution">
    <text evidence="12">The sequence shown here is derived from an EMBL/GenBank/DDBJ whole genome shotgun (WGS) entry which is preliminary data.</text>
</comment>
<reference evidence="12" key="2">
    <citation type="submission" date="2020-09" db="EMBL/GenBank/DDBJ databases">
        <title>Reference genome assembly for Australian Ascochyta lentis isolate Al4.</title>
        <authorList>
            <person name="Lee R.C."/>
            <person name="Farfan-Caceres L.M."/>
            <person name="Debler J.W."/>
            <person name="Williams A.H."/>
            <person name="Henares B.M."/>
        </authorList>
    </citation>
    <scope>NUCLEOTIDE SEQUENCE</scope>
    <source>
        <strain evidence="12">Al4</strain>
    </source>
</reference>
<evidence type="ECO:0000256" key="4">
    <source>
        <dbReference type="ARBA" id="ARBA00022617"/>
    </source>
</evidence>
<dbReference type="CDD" id="cd11041">
    <property type="entry name" value="CYP503A1-like"/>
    <property type="match status" value="1"/>
</dbReference>
<keyword evidence="11" id="KW-1133">Transmembrane helix</keyword>
<dbReference type="GO" id="GO:0004497">
    <property type="term" value="F:monooxygenase activity"/>
    <property type="evidence" value="ECO:0007669"/>
    <property type="project" value="UniProtKB-KW"/>
</dbReference>
<dbReference type="InterPro" id="IPR001128">
    <property type="entry name" value="Cyt_P450"/>
</dbReference>
<evidence type="ECO:0000313" key="13">
    <source>
        <dbReference type="Proteomes" id="UP000651452"/>
    </source>
</evidence>
<dbReference type="GO" id="GO:0005506">
    <property type="term" value="F:iron ion binding"/>
    <property type="evidence" value="ECO:0007669"/>
    <property type="project" value="InterPro"/>
</dbReference>
<dbReference type="PANTHER" id="PTHR46206:SF1">
    <property type="entry name" value="P450, PUTATIVE (EUROFUNG)-RELATED"/>
    <property type="match status" value="1"/>
</dbReference>
<evidence type="ECO:0000256" key="7">
    <source>
        <dbReference type="ARBA" id="ARBA00023004"/>
    </source>
</evidence>
<keyword evidence="8 10" id="KW-0503">Monooxygenase</keyword>
<dbReference type="PROSITE" id="PS00086">
    <property type="entry name" value="CYTOCHROME_P450"/>
    <property type="match status" value="1"/>
</dbReference>
<dbReference type="AlphaFoldDB" id="A0A8H7ITM5"/>
<name>A0A8H7ITM5_9PLEO</name>
<organism evidence="12 13">
    <name type="scientific">Ascochyta lentis</name>
    <dbReference type="NCBI Taxonomy" id="205686"/>
    <lineage>
        <taxon>Eukaryota</taxon>
        <taxon>Fungi</taxon>
        <taxon>Dikarya</taxon>
        <taxon>Ascomycota</taxon>
        <taxon>Pezizomycotina</taxon>
        <taxon>Dothideomycetes</taxon>
        <taxon>Pleosporomycetidae</taxon>
        <taxon>Pleosporales</taxon>
        <taxon>Pleosporineae</taxon>
        <taxon>Didymellaceae</taxon>
        <taxon>Ascochyta</taxon>
    </lineage>
</organism>
<dbReference type="InterPro" id="IPR002403">
    <property type="entry name" value="Cyt_P450_E_grp-IV"/>
</dbReference>
<evidence type="ECO:0000256" key="2">
    <source>
        <dbReference type="ARBA" id="ARBA00004685"/>
    </source>
</evidence>
<keyword evidence="4 9" id="KW-0349">Heme</keyword>
<dbReference type="Gene3D" id="1.10.630.10">
    <property type="entry name" value="Cytochrome P450"/>
    <property type="match status" value="1"/>
</dbReference>
<proteinExistence type="inferred from homology"/>
<evidence type="ECO:0000256" key="6">
    <source>
        <dbReference type="ARBA" id="ARBA00023002"/>
    </source>
</evidence>
<evidence type="ECO:0000256" key="11">
    <source>
        <dbReference type="SAM" id="Phobius"/>
    </source>
</evidence>
<protein>
    <recommendedName>
        <fullName evidence="14">Cytochrome P450</fullName>
    </recommendedName>
</protein>
<comment type="pathway">
    <text evidence="2">Mycotoxin biosynthesis.</text>
</comment>
<comment type="cofactor">
    <cofactor evidence="1 9">
        <name>heme</name>
        <dbReference type="ChEBI" id="CHEBI:30413"/>
    </cofactor>
</comment>
<keyword evidence="7 9" id="KW-0408">Iron</keyword>
<evidence type="ECO:0000256" key="1">
    <source>
        <dbReference type="ARBA" id="ARBA00001971"/>
    </source>
</evidence>
<feature type="transmembrane region" description="Helical" evidence="11">
    <location>
        <begin position="20"/>
        <end position="41"/>
    </location>
</feature>
<dbReference type="GO" id="GO:0020037">
    <property type="term" value="F:heme binding"/>
    <property type="evidence" value="ECO:0007669"/>
    <property type="project" value="InterPro"/>
</dbReference>
<dbReference type="GO" id="GO:0016705">
    <property type="term" value="F:oxidoreductase activity, acting on paired donors, with incorporation or reduction of molecular oxygen"/>
    <property type="evidence" value="ECO:0007669"/>
    <property type="project" value="InterPro"/>
</dbReference>
<evidence type="ECO:0000256" key="8">
    <source>
        <dbReference type="ARBA" id="ARBA00023033"/>
    </source>
</evidence>
<evidence type="ECO:0000256" key="3">
    <source>
        <dbReference type="ARBA" id="ARBA00010617"/>
    </source>
</evidence>
<keyword evidence="13" id="KW-1185">Reference proteome</keyword>
<gene>
    <name evidence="12" type="ORF">EKO04_011567</name>
</gene>
<evidence type="ECO:0000313" key="12">
    <source>
        <dbReference type="EMBL" id="KAF9690452.1"/>
    </source>
</evidence>